<dbReference type="PIRSF" id="PIRSF033887">
    <property type="entry name" value="PduX"/>
    <property type="match status" value="1"/>
</dbReference>
<dbReference type="InterPro" id="IPR012363">
    <property type="entry name" value="PduX"/>
</dbReference>
<reference evidence="3 4" key="1">
    <citation type="submission" date="2018-06" db="EMBL/GenBank/DDBJ databases">
        <authorList>
            <consortium name="Pathogen Informatics"/>
            <person name="Doyle S."/>
        </authorList>
    </citation>
    <scope>NUCLEOTIDE SEQUENCE [LARGE SCALE GENOMIC DNA]</scope>
    <source>
        <strain evidence="3 4">NCTC10684</strain>
    </source>
</reference>
<feature type="domain" description="GHMP kinase N-terminal" evidence="2">
    <location>
        <begin position="86"/>
        <end position="157"/>
    </location>
</feature>
<dbReference type="AlphaFoldDB" id="A0A381IJL0"/>
<dbReference type="InterPro" id="IPR014721">
    <property type="entry name" value="Ribsml_uS5_D2-typ_fold_subgr"/>
</dbReference>
<dbReference type="InterPro" id="IPR006204">
    <property type="entry name" value="GHMP_kinase_N_dom"/>
</dbReference>
<evidence type="ECO:0000313" key="3">
    <source>
        <dbReference type="EMBL" id="SUY28272.1"/>
    </source>
</evidence>
<dbReference type="SUPFAM" id="SSF54211">
    <property type="entry name" value="Ribosomal protein S5 domain 2-like"/>
    <property type="match status" value="1"/>
</dbReference>
<accession>A0A381IJL0</accession>
<protein>
    <submittedName>
        <fullName evidence="3">Mevalonate kinase</fullName>
    </submittedName>
</protein>
<dbReference type="Proteomes" id="UP000254701">
    <property type="component" value="Unassembled WGS sequence"/>
</dbReference>
<dbReference type="GO" id="GO:0005524">
    <property type="term" value="F:ATP binding"/>
    <property type="evidence" value="ECO:0007669"/>
    <property type="project" value="InterPro"/>
</dbReference>
<dbReference type="GO" id="GO:0016301">
    <property type="term" value="F:kinase activity"/>
    <property type="evidence" value="ECO:0007669"/>
    <property type="project" value="UniProtKB-KW"/>
</dbReference>
<dbReference type="InterPro" id="IPR020568">
    <property type="entry name" value="Ribosomal_Su5_D2-typ_SF"/>
</dbReference>
<dbReference type="Pfam" id="PF00288">
    <property type="entry name" value="GHMP_kinases_N"/>
    <property type="match status" value="1"/>
</dbReference>
<proteinExistence type="predicted"/>
<gene>
    <name evidence="3" type="ORF">NCTC10684_05065</name>
</gene>
<evidence type="ECO:0000259" key="2">
    <source>
        <dbReference type="Pfam" id="PF00288"/>
    </source>
</evidence>
<sequence>MTKRPESSPHMPAPPTKALLVDRSGAGRAGAHHGELIQGVFQDERGRLHRGLVTLPLSHMSSLAVFRITGGQGVSVMPPEKTKAAKAASLTLRHLNKDSRGGLLTVESTIPVGHGYGSSTADVVATIRAVADAFETGLRPSVISRLAVEAEQASDAIAFEDQAVLFAQREGLVIEHFGDALPPIRVIGFKANDGQLVDTLALPPARYSSEEIQTFSMLRGLAARSIRFQDPRLLGQAATLSAKISQRHLPKAQFSTALGIAEQVDACGVQVAHSGSLIGIILDASAVGIADASRRIAHAATAAGFKDVVVQWIYSGGGAVEI</sequence>
<dbReference type="EMBL" id="UFSM01000002">
    <property type="protein sequence ID" value="SUY28272.1"/>
    <property type="molecule type" value="Genomic_DNA"/>
</dbReference>
<keyword evidence="1 3" id="KW-0808">Transferase</keyword>
<keyword evidence="1 3" id="KW-0418">Kinase</keyword>
<evidence type="ECO:0000313" key="4">
    <source>
        <dbReference type="Proteomes" id="UP000254701"/>
    </source>
</evidence>
<evidence type="ECO:0000256" key="1">
    <source>
        <dbReference type="ARBA" id="ARBA00022777"/>
    </source>
</evidence>
<dbReference type="Gene3D" id="3.30.230.10">
    <property type="match status" value="1"/>
</dbReference>
<name>A0A381IJL0_AMIAI</name>
<organism evidence="3 4">
    <name type="scientific">Aminobacter aminovorans</name>
    <name type="common">Chelatobacter heintzii</name>
    <dbReference type="NCBI Taxonomy" id="83263"/>
    <lineage>
        <taxon>Bacteria</taxon>
        <taxon>Pseudomonadati</taxon>
        <taxon>Pseudomonadota</taxon>
        <taxon>Alphaproteobacteria</taxon>
        <taxon>Hyphomicrobiales</taxon>
        <taxon>Phyllobacteriaceae</taxon>
        <taxon>Aminobacter</taxon>
    </lineage>
</organism>